<dbReference type="KEGG" id="hdf:AArcSl_1728"/>
<gene>
    <name evidence="1" type="ORF">AArcSl_1728</name>
</gene>
<dbReference type="Pfam" id="PF24444">
    <property type="entry name" value="DUF7563"/>
    <property type="match status" value="1"/>
</dbReference>
<dbReference type="InterPro" id="IPR055985">
    <property type="entry name" value="DUF7563"/>
</dbReference>
<name>A0A343TJT4_9EURY</name>
<evidence type="ECO:0000313" key="2">
    <source>
        <dbReference type="Proteomes" id="UP000263012"/>
    </source>
</evidence>
<protein>
    <submittedName>
        <fullName evidence="1">Small CPxCG-related zinc finger protein</fullName>
    </submittedName>
</protein>
<dbReference type="GeneID" id="59467442"/>
<proteinExistence type="predicted"/>
<dbReference type="OrthoDB" id="189700at2157"/>
<sequence length="61" mass="6429">MIQPVKEAKETMATCDHCGSHVSEQFARVFADGQGQLNACPACSANAGIAEVARHRARSGN</sequence>
<organism evidence="1 2">
    <name type="scientific">Halalkaliarchaeum desulfuricum</name>
    <dbReference type="NCBI Taxonomy" id="2055893"/>
    <lineage>
        <taxon>Archaea</taxon>
        <taxon>Methanobacteriati</taxon>
        <taxon>Methanobacteriota</taxon>
        <taxon>Stenosarchaea group</taxon>
        <taxon>Halobacteria</taxon>
        <taxon>Halobacteriales</taxon>
        <taxon>Haloferacaceae</taxon>
        <taxon>Halalkaliarchaeum</taxon>
    </lineage>
</organism>
<reference evidence="2" key="1">
    <citation type="submission" date="2017-11" db="EMBL/GenBank/DDBJ databases">
        <title>Phenotypic and genomic properties of facultatively anaerobic sulfur-reducing natronoarchaea from hypersaline soda lakes.</title>
        <authorList>
            <person name="Sorokin D.Y."/>
            <person name="Kublanov I.V."/>
            <person name="Roman P."/>
            <person name="Sinninghe Damste J.S."/>
            <person name="Golyshin P.N."/>
            <person name="Rojo D."/>
            <person name="Ciordia S."/>
            <person name="Mena M.D.C."/>
            <person name="Ferrer M."/>
            <person name="Messina E."/>
            <person name="Smedile F."/>
            <person name="La Spada G."/>
            <person name="La Cono V."/>
            <person name="Yakimov M.M."/>
        </authorList>
    </citation>
    <scope>NUCLEOTIDE SEQUENCE [LARGE SCALE GENOMIC DNA]</scope>
    <source>
        <strain evidence="2">AArc-Sl</strain>
    </source>
</reference>
<keyword evidence="2" id="KW-1185">Reference proteome</keyword>
<evidence type="ECO:0000313" key="1">
    <source>
        <dbReference type="EMBL" id="AUX09356.1"/>
    </source>
</evidence>
<dbReference type="AlphaFoldDB" id="A0A343TJT4"/>
<dbReference type="Proteomes" id="UP000263012">
    <property type="component" value="Chromosome"/>
</dbReference>
<accession>A0A343TJT4</accession>
<dbReference type="EMBL" id="CP025066">
    <property type="protein sequence ID" value="AUX09356.1"/>
    <property type="molecule type" value="Genomic_DNA"/>
</dbReference>
<dbReference type="RefSeq" id="WP_133412148.1">
    <property type="nucleotide sequence ID" value="NZ_CP025066.1"/>
</dbReference>